<dbReference type="PROSITE" id="PS51471">
    <property type="entry name" value="FE2OG_OXY"/>
    <property type="match status" value="1"/>
</dbReference>
<evidence type="ECO:0000313" key="5">
    <source>
        <dbReference type="EMBL" id="BBY24157.1"/>
    </source>
</evidence>
<dbReference type="AlphaFoldDB" id="A0A7I7QDN6"/>
<evidence type="ECO:0000256" key="2">
    <source>
        <dbReference type="ARBA" id="ARBA00023194"/>
    </source>
</evidence>
<dbReference type="Proteomes" id="UP000467130">
    <property type="component" value="Chromosome"/>
</dbReference>
<dbReference type="KEGG" id="msto:MSTO_43620"/>
<dbReference type="GO" id="GO:0016491">
    <property type="term" value="F:oxidoreductase activity"/>
    <property type="evidence" value="ECO:0007669"/>
    <property type="project" value="UniProtKB-KW"/>
</dbReference>
<dbReference type="PANTHER" id="PTHR47990">
    <property type="entry name" value="2-OXOGLUTARATE (2OG) AND FE(II)-DEPENDENT OXYGENASE SUPERFAMILY PROTEIN-RELATED"/>
    <property type="match status" value="1"/>
</dbReference>
<keyword evidence="3" id="KW-0479">Metal-binding</keyword>
<accession>A0A7I7QDN6</accession>
<protein>
    <submittedName>
        <fullName evidence="5">2OG-Fe(II) oxygenase</fullName>
    </submittedName>
</protein>
<dbReference type="Pfam" id="PF14226">
    <property type="entry name" value="DIOX_N"/>
    <property type="match status" value="1"/>
</dbReference>
<dbReference type="SUPFAM" id="SSF51197">
    <property type="entry name" value="Clavaminate synthase-like"/>
    <property type="match status" value="1"/>
</dbReference>
<keyword evidence="6" id="KW-1185">Reference proteome</keyword>
<dbReference type="RefSeq" id="WP_163791721.1">
    <property type="nucleotide sequence ID" value="NZ_AP022587.1"/>
</dbReference>
<comment type="similarity">
    <text evidence="3">Belongs to the iron/ascorbate-dependent oxidoreductase family.</text>
</comment>
<keyword evidence="3" id="KW-0560">Oxidoreductase</keyword>
<proteinExistence type="inferred from homology"/>
<evidence type="ECO:0000256" key="3">
    <source>
        <dbReference type="RuleBase" id="RU003682"/>
    </source>
</evidence>
<evidence type="ECO:0000313" key="6">
    <source>
        <dbReference type="Proteomes" id="UP000467130"/>
    </source>
</evidence>
<dbReference type="GO" id="GO:0017000">
    <property type="term" value="P:antibiotic biosynthetic process"/>
    <property type="evidence" value="ECO:0007669"/>
    <property type="project" value="UniProtKB-KW"/>
</dbReference>
<dbReference type="InterPro" id="IPR044861">
    <property type="entry name" value="IPNS-like_FE2OG_OXY"/>
</dbReference>
<keyword evidence="3" id="KW-0408">Iron</keyword>
<feature type="domain" description="Fe2OG dioxygenase" evidence="4">
    <location>
        <begin position="178"/>
        <end position="288"/>
    </location>
</feature>
<dbReference type="EMBL" id="AP022587">
    <property type="protein sequence ID" value="BBY24157.1"/>
    <property type="molecule type" value="Genomic_DNA"/>
</dbReference>
<gene>
    <name evidence="5" type="ORF">MSTO_43620</name>
</gene>
<dbReference type="GO" id="GO:0046872">
    <property type="term" value="F:metal ion binding"/>
    <property type="evidence" value="ECO:0007669"/>
    <property type="project" value="UniProtKB-KW"/>
</dbReference>
<evidence type="ECO:0000256" key="1">
    <source>
        <dbReference type="ARBA" id="ARBA00004792"/>
    </source>
</evidence>
<comment type="pathway">
    <text evidence="1">Antibiotic biosynthesis.</text>
</comment>
<dbReference type="InterPro" id="IPR050231">
    <property type="entry name" value="Iron_ascorbate_oxido_reductase"/>
</dbReference>
<dbReference type="Gene3D" id="2.60.120.330">
    <property type="entry name" value="B-lactam Antibiotic, Isopenicillin N Synthase, Chain"/>
    <property type="match status" value="1"/>
</dbReference>
<evidence type="ECO:0000259" key="4">
    <source>
        <dbReference type="PROSITE" id="PS51471"/>
    </source>
</evidence>
<dbReference type="InterPro" id="IPR005123">
    <property type="entry name" value="Oxoglu/Fe-dep_dioxygenase_dom"/>
</dbReference>
<sequence>MNGFDIPTIDISPYLDDANPNRKAVVPRKIDAAARTVGFVQIVGHGVASGLSDQLADAMDKFFSRDIEYKKMLQSPTNRGYTPPKSERLALSLGVDKAHRLNDFFEAFNVGSTRADYPGADLDSKDYPENAWPNDSDGFRAAAEAWFSQMTVTSTLLMQIFANALSLEPGYFDPYLDHSRYILRLNNYALPVGEKVTVDNDLIGVGEHTDFGIFTILWADDVKGLQVLGPDHTWRDVSPAPGALLINFGDAMARWTNDTWRSTLHRVKPPIIDNVVRRRRSAAFFTGGNVDAVIAPLPSLVPAGTSPLYPPITIGQHINHKLRGAQELVVNTDGTDRESSRALAAND</sequence>
<dbReference type="InterPro" id="IPR027443">
    <property type="entry name" value="IPNS-like_sf"/>
</dbReference>
<reference evidence="5 6" key="1">
    <citation type="journal article" date="2019" name="Emerg. Microbes Infect.">
        <title>Comprehensive subspecies identification of 175 nontuberculous mycobacteria species based on 7547 genomic profiles.</title>
        <authorList>
            <person name="Matsumoto Y."/>
            <person name="Kinjo T."/>
            <person name="Motooka D."/>
            <person name="Nabeya D."/>
            <person name="Jung N."/>
            <person name="Uechi K."/>
            <person name="Horii T."/>
            <person name="Iida T."/>
            <person name="Fujita J."/>
            <person name="Nakamura S."/>
        </authorList>
    </citation>
    <scope>NUCLEOTIDE SEQUENCE [LARGE SCALE GENOMIC DNA]</scope>
    <source>
        <strain evidence="5 6">JCM 17783</strain>
    </source>
</reference>
<dbReference type="InterPro" id="IPR026992">
    <property type="entry name" value="DIOX_N"/>
</dbReference>
<keyword evidence="2" id="KW-0045">Antibiotic biosynthesis</keyword>
<name>A0A7I7QDN6_9MYCO</name>
<dbReference type="Pfam" id="PF03171">
    <property type="entry name" value="2OG-FeII_Oxy"/>
    <property type="match status" value="1"/>
</dbReference>
<organism evidence="5 6">
    <name type="scientific">Mycobacterium stomatepiae</name>
    <dbReference type="NCBI Taxonomy" id="470076"/>
    <lineage>
        <taxon>Bacteria</taxon>
        <taxon>Bacillati</taxon>
        <taxon>Actinomycetota</taxon>
        <taxon>Actinomycetes</taxon>
        <taxon>Mycobacteriales</taxon>
        <taxon>Mycobacteriaceae</taxon>
        <taxon>Mycobacterium</taxon>
        <taxon>Mycobacterium simiae complex</taxon>
    </lineage>
</organism>